<protein>
    <recommendedName>
        <fullName evidence="3">Solute-binding protein family 3/N-terminal domain-containing protein</fullName>
    </recommendedName>
</protein>
<evidence type="ECO:0000256" key="1">
    <source>
        <dbReference type="ARBA" id="ARBA00022729"/>
    </source>
</evidence>
<dbReference type="EMBL" id="CP034205">
    <property type="protein sequence ID" value="QBZ56236.1"/>
    <property type="molecule type" value="Genomic_DNA"/>
</dbReference>
<organism evidence="4 5">
    <name type="scientific">Pyricularia oryzae</name>
    <name type="common">Rice blast fungus</name>
    <name type="synonym">Magnaporthe oryzae</name>
    <dbReference type="NCBI Taxonomy" id="318829"/>
    <lineage>
        <taxon>Eukaryota</taxon>
        <taxon>Fungi</taxon>
        <taxon>Dikarya</taxon>
        <taxon>Ascomycota</taxon>
        <taxon>Pezizomycotina</taxon>
        <taxon>Sordariomycetes</taxon>
        <taxon>Sordariomycetidae</taxon>
        <taxon>Magnaporthales</taxon>
        <taxon>Pyriculariaceae</taxon>
        <taxon>Pyricularia</taxon>
    </lineage>
</organism>
<dbReference type="Proteomes" id="UP000294847">
    <property type="component" value="Chromosome 2"/>
</dbReference>
<dbReference type="Pfam" id="PF00497">
    <property type="entry name" value="SBP_bac_3"/>
    <property type="match status" value="1"/>
</dbReference>
<evidence type="ECO:0000259" key="3">
    <source>
        <dbReference type="SMART" id="SM00062"/>
    </source>
</evidence>
<dbReference type="InterPro" id="IPR001638">
    <property type="entry name" value="Solute-binding_3/MltF_N"/>
</dbReference>
<dbReference type="AlphaFoldDB" id="A0A4P7N604"/>
<keyword evidence="1 2" id="KW-0732">Signal</keyword>
<name>A0A4P7N604_PYROR</name>
<dbReference type="SMART" id="SM00062">
    <property type="entry name" value="PBPb"/>
    <property type="match status" value="1"/>
</dbReference>
<dbReference type="PANTHER" id="PTHR35936:SF19">
    <property type="entry name" value="AMINO-ACID-BINDING PROTEIN YXEM-RELATED"/>
    <property type="match status" value="1"/>
</dbReference>
<sequence length="283" mass="30770">MGKGMGLVFVSRLTLLSVAAPAMAAKTGGCSAPSQLDAIIARGHLKVGMTGAYKPFSYLDPDSASNSSSSGYIGADVDMAKSLSQAMGLTKDPEFVHATFANMTTEINEGRYDIGMTGVSITLARARLCFYSNPLIRVGKVATVRCEDASKYQSLAAIDVEGVRVATPSGGSNEVFDRANLKKAEILVYTETDNNIIFQAVVDKKADVMITDRVEAELQAKMHPGVLCAVNPEEPFSFEEIGYIMKRDVVLQQFVNQWLHVQQGSGAWNRTLQSWMDYPWPHT</sequence>
<accession>A0A4P7N604</accession>
<dbReference type="PANTHER" id="PTHR35936">
    <property type="entry name" value="MEMBRANE-BOUND LYTIC MUREIN TRANSGLYCOSYLASE F"/>
    <property type="match status" value="1"/>
</dbReference>
<dbReference type="Gene3D" id="3.40.190.10">
    <property type="entry name" value="Periplasmic binding protein-like II"/>
    <property type="match status" value="2"/>
</dbReference>
<feature type="chain" id="PRO_5020926765" description="Solute-binding protein family 3/N-terminal domain-containing protein" evidence="2">
    <location>
        <begin position="25"/>
        <end position="283"/>
    </location>
</feature>
<proteinExistence type="predicted"/>
<feature type="domain" description="Solute-binding protein family 3/N-terminal" evidence="3">
    <location>
        <begin position="44"/>
        <end position="279"/>
    </location>
</feature>
<gene>
    <name evidence="4" type="ORF">PoMZ_01142</name>
</gene>
<evidence type="ECO:0000256" key="2">
    <source>
        <dbReference type="SAM" id="SignalP"/>
    </source>
</evidence>
<reference evidence="4 5" key="1">
    <citation type="journal article" date="2019" name="Mol. Biol. Evol.">
        <title>Blast fungal genomes show frequent chromosomal changes, gene gains and losses, and effector gene turnover.</title>
        <authorList>
            <person name="Gomez Luciano L.B."/>
            <person name="Jason Tsai I."/>
            <person name="Chuma I."/>
            <person name="Tosa Y."/>
            <person name="Chen Y.H."/>
            <person name="Li J.Y."/>
            <person name="Li M.Y."/>
            <person name="Jade Lu M.Y."/>
            <person name="Nakayashiki H."/>
            <person name="Li W.H."/>
        </authorList>
    </citation>
    <scope>NUCLEOTIDE SEQUENCE [LARGE SCALE GENOMIC DNA]</scope>
    <source>
        <strain evidence="4">MZ5-1-6</strain>
    </source>
</reference>
<evidence type="ECO:0000313" key="4">
    <source>
        <dbReference type="EMBL" id="QBZ56236.1"/>
    </source>
</evidence>
<evidence type="ECO:0000313" key="5">
    <source>
        <dbReference type="Proteomes" id="UP000294847"/>
    </source>
</evidence>
<dbReference type="SMR" id="A0A4P7N604"/>
<dbReference type="SUPFAM" id="SSF53850">
    <property type="entry name" value="Periplasmic binding protein-like II"/>
    <property type="match status" value="1"/>
</dbReference>
<feature type="signal peptide" evidence="2">
    <location>
        <begin position="1"/>
        <end position="24"/>
    </location>
</feature>